<dbReference type="GO" id="GO:0003677">
    <property type="term" value="F:DNA binding"/>
    <property type="evidence" value="ECO:0007669"/>
    <property type="project" value="InterPro"/>
</dbReference>
<dbReference type="NCBIfam" id="TIGR01764">
    <property type="entry name" value="excise"/>
    <property type="match status" value="1"/>
</dbReference>
<proteinExistence type="predicted"/>
<dbReference type="Pfam" id="PF12728">
    <property type="entry name" value="HTH_17"/>
    <property type="match status" value="1"/>
</dbReference>
<accession>A0A1G1VD01</accession>
<sequence>MQDNLYSIKQVARKLNVSTSTVRRQIKEGLLKSIRVGNSIRIPEEEVDRYLKMPSDNNDTTKISEGATPVKPRVKESKSLEIPRSKHVKYIIPGLSSIEAETLEALLGDAIEAEEIFSFLQDENYEKLHRMLSKIVKENNLSIKQNLILLFIEEGIYNLQTKKQLLLDLIHNENALVLLPLPPHLFFNFLEFLHKGQIINTDQFVPPHLEEFKELIIDIDIIDPIKLHEKFQKVEIIIIDGMKTKGGVMIRRNVANLIAQYINNIKKIYFHNIPRLPKDQNFALINDKNFLAKIVDL</sequence>
<dbReference type="EMBL" id="MHCD01000040">
    <property type="protein sequence ID" value="OGY13187.1"/>
    <property type="molecule type" value="Genomic_DNA"/>
</dbReference>
<gene>
    <name evidence="2" type="ORF">A3A58_02045</name>
</gene>
<name>A0A1G1VD01_9BACT</name>
<dbReference type="InterPro" id="IPR009061">
    <property type="entry name" value="DNA-bd_dom_put_sf"/>
</dbReference>
<dbReference type="AlphaFoldDB" id="A0A1G1VD01"/>
<dbReference type="InterPro" id="IPR041657">
    <property type="entry name" value="HTH_17"/>
</dbReference>
<evidence type="ECO:0000313" key="3">
    <source>
        <dbReference type="Proteomes" id="UP000177685"/>
    </source>
</evidence>
<comment type="caution">
    <text evidence="2">The sequence shown here is derived from an EMBL/GenBank/DDBJ whole genome shotgun (WGS) entry which is preliminary data.</text>
</comment>
<evidence type="ECO:0000313" key="2">
    <source>
        <dbReference type="EMBL" id="OGY13187.1"/>
    </source>
</evidence>
<evidence type="ECO:0000259" key="1">
    <source>
        <dbReference type="Pfam" id="PF12728"/>
    </source>
</evidence>
<reference evidence="2 3" key="1">
    <citation type="journal article" date="2016" name="Nat. Commun.">
        <title>Thousands of microbial genomes shed light on interconnected biogeochemical processes in an aquifer system.</title>
        <authorList>
            <person name="Anantharaman K."/>
            <person name="Brown C.T."/>
            <person name="Hug L.A."/>
            <person name="Sharon I."/>
            <person name="Castelle C.J."/>
            <person name="Probst A.J."/>
            <person name="Thomas B.C."/>
            <person name="Singh A."/>
            <person name="Wilkins M.J."/>
            <person name="Karaoz U."/>
            <person name="Brodie E.L."/>
            <person name="Williams K.H."/>
            <person name="Hubbard S.S."/>
            <person name="Banfield J.F."/>
        </authorList>
    </citation>
    <scope>NUCLEOTIDE SEQUENCE [LARGE SCALE GENOMIC DNA]</scope>
</reference>
<organism evidence="2 3">
    <name type="scientific">Candidatus Blackburnbacteria bacterium RIFCSPLOWO2_01_FULL_41_27</name>
    <dbReference type="NCBI Taxonomy" id="1797520"/>
    <lineage>
        <taxon>Bacteria</taxon>
        <taxon>Candidatus Blackburniibacteriota</taxon>
    </lineage>
</organism>
<dbReference type="Gene3D" id="1.10.1660.10">
    <property type="match status" value="1"/>
</dbReference>
<dbReference type="SUPFAM" id="SSF46955">
    <property type="entry name" value="Putative DNA-binding domain"/>
    <property type="match status" value="1"/>
</dbReference>
<protein>
    <recommendedName>
        <fullName evidence="1">Helix-turn-helix domain-containing protein</fullName>
    </recommendedName>
</protein>
<feature type="domain" description="Helix-turn-helix" evidence="1">
    <location>
        <begin position="5"/>
        <end position="52"/>
    </location>
</feature>
<dbReference type="Proteomes" id="UP000177685">
    <property type="component" value="Unassembled WGS sequence"/>
</dbReference>
<dbReference type="InterPro" id="IPR010093">
    <property type="entry name" value="SinI_DNA-bd"/>
</dbReference>